<keyword evidence="4" id="KW-1185">Reference proteome</keyword>
<evidence type="ECO:0000313" key="3">
    <source>
        <dbReference type="EMBL" id="OLP84575.1"/>
    </source>
</evidence>
<dbReference type="EMBL" id="LSRX01001032">
    <property type="protein sequence ID" value="OLP84575.1"/>
    <property type="molecule type" value="Genomic_DNA"/>
</dbReference>
<feature type="domain" description="SGNH hydrolase-type esterase" evidence="2">
    <location>
        <begin position="440"/>
        <end position="616"/>
    </location>
</feature>
<comment type="caution">
    <text evidence="3">The sequence shown here is derived from an EMBL/GenBank/DDBJ whole genome shotgun (WGS) entry which is preliminary data.</text>
</comment>
<evidence type="ECO:0000313" key="4">
    <source>
        <dbReference type="Proteomes" id="UP000186817"/>
    </source>
</evidence>
<accession>A0A1Q9CNV2</accession>
<sequence>MAERSFGTDRSYEHWRDHELDEVLCTLVSVWNIRSRVYVDRPDLENLMLLRLCADVLSTLVSSDVLMLEYIPASLRDITFAPEPMSFWAQVLECHGNEWRVRLGFLEESLQKVLQHMRSEAHIFQHPVWKSLEQVFEDTLLLTTGLLAQPAEPKTEEIKRISDLFGVANASQEASPEQHDPIEVTDNESTEDPYDKAVFPFLNGLKADESWIYRRPDVSTMFLRPGTEKTFQGHEFFIPGEPGAARFKWGRCVWHRERGMKPYIIPNGEHQGKLILICSAFFSEDNFFCRGCFFKMPFPWHRYKELKEDERGENSSLKLSFSRGRSRELSDSRCVLLIPVWLQLVLPHLAKKDGEDDPKKAETEAKDKAGDDKAAAKMEGQPGGGAEASQPAAPAEPEKQGEGSQPAAAEDDQPARAAQLIPAGQRALERTGSDPVRVACLGDSNTVGGGLGKTGAYPAQLQRQLDERAGAGVFLVKPFGVNGAVAVDTPGKKCYASQQRCKDAIGFAPHIVVVMLGTNDAWHRAGEPQKIGESMMTLLDSLEKVKTAMPSSRKCRPFFLVLSPGAKAGRLRDNLAKHVHPELRRVAETRVDTTLVDICLPPSGYRADAVHLSKDGGLSLRLRSKRQRSLKEPMKSRAP</sequence>
<feature type="region of interest" description="Disordered" evidence="1">
    <location>
        <begin position="352"/>
        <end position="414"/>
    </location>
</feature>
<proteinExistence type="predicted"/>
<dbReference type="InterPro" id="IPR013830">
    <property type="entry name" value="SGNH_hydro"/>
</dbReference>
<dbReference type="Proteomes" id="UP000186817">
    <property type="component" value="Unassembled WGS sequence"/>
</dbReference>
<dbReference type="InterPro" id="IPR036514">
    <property type="entry name" value="SGNH_hydro_sf"/>
</dbReference>
<gene>
    <name evidence="3" type="primary">axeA1</name>
    <name evidence="3" type="ORF">AK812_SmicGene34540</name>
</gene>
<evidence type="ECO:0000259" key="2">
    <source>
        <dbReference type="Pfam" id="PF13472"/>
    </source>
</evidence>
<dbReference type="AlphaFoldDB" id="A0A1Q9CNV2"/>
<name>A0A1Q9CNV2_SYMMI</name>
<feature type="compositionally biased region" description="Basic and acidic residues" evidence="1">
    <location>
        <begin position="352"/>
        <end position="376"/>
    </location>
</feature>
<feature type="region of interest" description="Disordered" evidence="1">
    <location>
        <begin position="170"/>
        <end position="191"/>
    </location>
</feature>
<dbReference type="OrthoDB" id="408374at2759"/>
<organism evidence="3 4">
    <name type="scientific">Symbiodinium microadriaticum</name>
    <name type="common">Dinoflagellate</name>
    <name type="synonym">Zooxanthella microadriatica</name>
    <dbReference type="NCBI Taxonomy" id="2951"/>
    <lineage>
        <taxon>Eukaryota</taxon>
        <taxon>Sar</taxon>
        <taxon>Alveolata</taxon>
        <taxon>Dinophyceae</taxon>
        <taxon>Suessiales</taxon>
        <taxon>Symbiodiniaceae</taxon>
        <taxon>Symbiodinium</taxon>
    </lineage>
</organism>
<dbReference type="Pfam" id="PF13472">
    <property type="entry name" value="Lipase_GDSL_2"/>
    <property type="match status" value="1"/>
</dbReference>
<dbReference type="SUPFAM" id="SSF52266">
    <property type="entry name" value="SGNH hydrolase"/>
    <property type="match status" value="1"/>
</dbReference>
<protein>
    <submittedName>
        <fullName evidence="3">Acetylxylan esterase</fullName>
    </submittedName>
</protein>
<dbReference type="Gene3D" id="3.40.50.1110">
    <property type="entry name" value="SGNH hydrolase"/>
    <property type="match status" value="1"/>
</dbReference>
<evidence type="ECO:0000256" key="1">
    <source>
        <dbReference type="SAM" id="MobiDB-lite"/>
    </source>
</evidence>
<reference evidence="3 4" key="1">
    <citation type="submission" date="2016-02" db="EMBL/GenBank/DDBJ databases">
        <title>Genome analysis of coral dinoflagellate symbionts highlights evolutionary adaptations to a symbiotic lifestyle.</title>
        <authorList>
            <person name="Aranda M."/>
            <person name="Li Y."/>
            <person name="Liew Y.J."/>
            <person name="Baumgarten S."/>
            <person name="Simakov O."/>
            <person name="Wilson M."/>
            <person name="Piel J."/>
            <person name="Ashoor H."/>
            <person name="Bougouffa S."/>
            <person name="Bajic V.B."/>
            <person name="Ryu T."/>
            <person name="Ravasi T."/>
            <person name="Bayer T."/>
            <person name="Micklem G."/>
            <person name="Kim H."/>
            <person name="Bhak J."/>
            <person name="Lajeunesse T.C."/>
            <person name="Voolstra C.R."/>
        </authorList>
    </citation>
    <scope>NUCLEOTIDE SEQUENCE [LARGE SCALE GENOMIC DNA]</scope>
    <source>
        <strain evidence="3 4">CCMP2467</strain>
    </source>
</reference>